<accession>A0A1F7I538</accession>
<dbReference type="GO" id="GO:0016787">
    <property type="term" value="F:hydrolase activity"/>
    <property type="evidence" value="ECO:0007669"/>
    <property type="project" value="UniProtKB-KW"/>
</dbReference>
<evidence type="ECO:0000259" key="9">
    <source>
        <dbReference type="PROSITE" id="PS51192"/>
    </source>
</evidence>
<dbReference type="GO" id="GO:0005524">
    <property type="term" value="F:ATP binding"/>
    <property type="evidence" value="ECO:0007669"/>
    <property type="project" value="UniProtKB-KW"/>
</dbReference>
<evidence type="ECO:0000256" key="6">
    <source>
        <dbReference type="ARBA" id="ARBA00023125"/>
    </source>
</evidence>
<dbReference type="InterPro" id="IPR045562">
    <property type="entry name" value="RecG_dom3_C"/>
</dbReference>
<protein>
    <recommendedName>
        <fullName evidence="8">Probable DNA 3'-5' helicase RecG</fullName>
    </recommendedName>
</protein>
<dbReference type="PROSITE" id="PS51194">
    <property type="entry name" value="HELICASE_CTER"/>
    <property type="match status" value="1"/>
</dbReference>
<keyword evidence="5" id="KW-0067">ATP-binding</keyword>
<dbReference type="Pfam" id="PF19833">
    <property type="entry name" value="RecG_dom3_C"/>
    <property type="match status" value="1"/>
</dbReference>
<proteinExistence type="predicted"/>
<dbReference type="InterPro" id="IPR033454">
    <property type="entry name" value="RecG_wedge"/>
</dbReference>
<keyword evidence="6" id="KW-0238">DNA-binding</keyword>
<evidence type="ECO:0000256" key="8">
    <source>
        <dbReference type="ARBA" id="ARBA00049819"/>
    </source>
</evidence>
<keyword evidence="3" id="KW-0378">Hydrolase</keyword>
<dbReference type="GO" id="GO:0006281">
    <property type="term" value="P:DNA repair"/>
    <property type="evidence" value="ECO:0007669"/>
    <property type="project" value="UniProtKB-KW"/>
</dbReference>
<keyword evidence="2" id="KW-0227">DNA damage</keyword>
<evidence type="ECO:0000256" key="1">
    <source>
        <dbReference type="ARBA" id="ARBA00022741"/>
    </source>
</evidence>
<dbReference type="InterPro" id="IPR011545">
    <property type="entry name" value="DEAD/DEAH_box_helicase_dom"/>
</dbReference>
<reference evidence="11 12" key="1">
    <citation type="journal article" date="2016" name="Nat. Commun.">
        <title>Thousands of microbial genomes shed light on interconnected biogeochemical processes in an aquifer system.</title>
        <authorList>
            <person name="Anantharaman K."/>
            <person name="Brown C.T."/>
            <person name="Hug L.A."/>
            <person name="Sharon I."/>
            <person name="Castelle C.J."/>
            <person name="Probst A.J."/>
            <person name="Thomas B.C."/>
            <person name="Singh A."/>
            <person name="Wilkins M.J."/>
            <person name="Karaoz U."/>
            <person name="Brodie E.L."/>
            <person name="Williams K.H."/>
            <person name="Hubbard S.S."/>
            <person name="Banfield J.F."/>
        </authorList>
    </citation>
    <scope>NUCLEOTIDE SEQUENCE [LARGE SCALE GENOMIC DNA]</scope>
</reference>
<dbReference type="SUPFAM" id="SSF50249">
    <property type="entry name" value="Nucleic acid-binding proteins"/>
    <property type="match status" value="1"/>
</dbReference>
<evidence type="ECO:0000256" key="5">
    <source>
        <dbReference type="ARBA" id="ARBA00022840"/>
    </source>
</evidence>
<dbReference type="Pfam" id="PF00271">
    <property type="entry name" value="Helicase_C"/>
    <property type="match status" value="1"/>
</dbReference>
<dbReference type="SMART" id="SM00487">
    <property type="entry name" value="DEXDc"/>
    <property type="match status" value="1"/>
</dbReference>
<dbReference type="InterPro" id="IPR001650">
    <property type="entry name" value="Helicase_C-like"/>
</dbReference>
<evidence type="ECO:0000313" key="11">
    <source>
        <dbReference type="EMBL" id="OGK38495.1"/>
    </source>
</evidence>
<dbReference type="Gene3D" id="2.40.50.140">
    <property type="entry name" value="Nucleic acid-binding proteins"/>
    <property type="match status" value="1"/>
</dbReference>
<feature type="domain" description="Helicase ATP-binding" evidence="9">
    <location>
        <begin position="294"/>
        <end position="448"/>
    </location>
</feature>
<dbReference type="Pfam" id="PF17191">
    <property type="entry name" value="RecG_wedge"/>
    <property type="match status" value="1"/>
</dbReference>
<evidence type="ECO:0000256" key="7">
    <source>
        <dbReference type="ARBA" id="ARBA00023204"/>
    </source>
</evidence>
<evidence type="ECO:0000256" key="2">
    <source>
        <dbReference type="ARBA" id="ARBA00022763"/>
    </source>
</evidence>
<dbReference type="EMBL" id="MGAD01000018">
    <property type="protein sequence ID" value="OGK38495.1"/>
    <property type="molecule type" value="Genomic_DNA"/>
</dbReference>
<dbReference type="InterPro" id="IPR027417">
    <property type="entry name" value="P-loop_NTPase"/>
</dbReference>
<dbReference type="InterPro" id="IPR047112">
    <property type="entry name" value="RecG/Mfd"/>
</dbReference>
<evidence type="ECO:0000256" key="4">
    <source>
        <dbReference type="ARBA" id="ARBA00022806"/>
    </source>
</evidence>
<dbReference type="InterPro" id="IPR014001">
    <property type="entry name" value="Helicase_ATP-bd"/>
</dbReference>
<dbReference type="Gene3D" id="3.40.50.300">
    <property type="entry name" value="P-loop containing nucleotide triphosphate hydrolases"/>
    <property type="match status" value="2"/>
</dbReference>
<dbReference type="GO" id="GO:0003677">
    <property type="term" value="F:DNA binding"/>
    <property type="evidence" value="ECO:0007669"/>
    <property type="project" value="UniProtKB-KW"/>
</dbReference>
<dbReference type="Proteomes" id="UP000178076">
    <property type="component" value="Unassembled WGS sequence"/>
</dbReference>
<keyword evidence="1" id="KW-0547">Nucleotide-binding</keyword>
<organism evidence="11 12">
    <name type="scientific">Candidatus Roizmanbacteria bacterium RIFCSPHIGHO2_12_FULL_42_10</name>
    <dbReference type="NCBI Taxonomy" id="1802053"/>
    <lineage>
        <taxon>Bacteria</taxon>
        <taxon>Candidatus Roizmaniibacteriota</taxon>
    </lineage>
</organism>
<dbReference type="GO" id="GO:0003678">
    <property type="term" value="F:DNA helicase activity"/>
    <property type="evidence" value="ECO:0007669"/>
    <property type="project" value="TreeGrafter"/>
</dbReference>
<dbReference type="PANTHER" id="PTHR47964:SF1">
    <property type="entry name" value="ATP-DEPENDENT DNA HELICASE HOMOLOG RECG, CHLOROPLASTIC"/>
    <property type="match status" value="1"/>
</dbReference>
<name>A0A1F7I538_9BACT</name>
<dbReference type="PANTHER" id="PTHR47964">
    <property type="entry name" value="ATP-DEPENDENT DNA HELICASE HOMOLOG RECG, CHLOROPLASTIC"/>
    <property type="match status" value="1"/>
</dbReference>
<keyword evidence="7" id="KW-0234">DNA repair</keyword>
<gene>
    <name evidence="11" type="ORF">A3F32_02705</name>
</gene>
<dbReference type="SUPFAM" id="SSF52540">
    <property type="entry name" value="P-loop containing nucleoside triphosphate hydrolases"/>
    <property type="match status" value="2"/>
</dbReference>
<evidence type="ECO:0000259" key="10">
    <source>
        <dbReference type="PROSITE" id="PS51194"/>
    </source>
</evidence>
<dbReference type="InterPro" id="IPR012340">
    <property type="entry name" value="NA-bd_OB-fold"/>
</dbReference>
<sequence length="698" mass="79371">MKLHEIPIESLPKTAARTVSLLHTLGVHTYQDLIDYFPYRYEDYRPIVLLHNLSNYVHSDDGDQLNKSLISKGKITIRVAVDHFDSLRTRRGITIQKVRISDSSSSYILTLFNQPYLRQTFRVGTSIQLSGTVRLNQGEPFFNMEEYDECTEGDTALHTGRLVAIYPQKRGISSRTIREKIALVLGAYPDFIPQFLPEAIQKKFQLVASSFAYTQIHFPDNTDSIVQARQRKAFEEFFCAQLSCLLIKQEWQRDQVPFMMDVQSRRKPLALLIKKLPFILTRDQSQCLDQVLDDLQRPTPMNRLLQGDVGSGKTIIALLASYVMHLHGLQTLIMAPTDILAQQHYKHFCDIFALLHKENPKVSLYTRQSKHDTRSAHIIIGTHALIGKASEFKNVGLVVVDEQHKFGVAQRAALKDKGLVPHMLSMTATPIPRTVLLTLYGELDTSVIKEKPVGRLSIKTYPVPPQKRHDAYAWIEKEILTNTSQAFIVCPLIELSDAETLQDVKAATVEYERLSHDVFPHLKLGLIHGRMKKDEKDMVMHQFKESKLNILVSTSVVEVGIDIPRATVIVIEAAERFGMAQLHQLRGRVGRSDKQSYCLLFSESASVKILNRLRLFSKTHDGFALAEFDLKNRGGGNIFGTQQHGMSTFKVAQWTDTDMIKKTQIAAEEFIHKHSSLDSHPELKRQLDIYRIKAIAPN</sequence>
<dbReference type="AlphaFoldDB" id="A0A1F7I538"/>
<keyword evidence="4" id="KW-0347">Helicase</keyword>
<dbReference type="Pfam" id="PF00270">
    <property type="entry name" value="DEAD"/>
    <property type="match status" value="1"/>
</dbReference>
<dbReference type="SMART" id="SM00490">
    <property type="entry name" value="HELICc"/>
    <property type="match status" value="1"/>
</dbReference>
<dbReference type="PROSITE" id="PS51192">
    <property type="entry name" value="HELICASE_ATP_BIND_1"/>
    <property type="match status" value="1"/>
</dbReference>
<evidence type="ECO:0000256" key="3">
    <source>
        <dbReference type="ARBA" id="ARBA00022801"/>
    </source>
</evidence>
<feature type="domain" description="Helicase C-terminal" evidence="10">
    <location>
        <begin position="467"/>
        <end position="631"/>
    </location>
</feature>
<evidence type="ECO:0000313" key="12">
    <source>
        <dbReference type="Proteomes" id="UP000178076"/>
    </source>
</evidence>
<comment type="caution">
    <text evidence="11">The sequence shown here is derived from an EMBL/GenBank/DDBJ whole genome shotgun (WGS) entry which is preliminary data.</text>
</comment>